<dbReference type="AlphaFoldDB" id="A0A1I6KCT6"/>
<dbReference type="RefSeq" id="WP_242940525.1">
    <property type="nucleotide sequence ID" value="NZ_FOYZ01000008.1"/>
</dbReference>
<evidence type="ECO:0000313" key="3">
    <source>
        <dbReference type="EMBL" id="SFR89105.1"/>
    </source>
</evidence>
<gene>
    <name evidence="3" type="ORF">SAMN05661086_02380</name>
</gene>
<proteinExistence type="predicted"/>
<feature type="region of interest" description="Disordered" evidence="1">
    <location>
        <begin position="1"/>
        <end position="21"/>
    </location>
</feature>
<evidence type="ECO:0000256" key="1">
    <source>
        <dbReference type="SAM" id="MobiDB-lite"/>
    </source>
</evidence>
<accession>A0A1I6KCT6</accession>
<reference evidence="3 4" key="1">
    <citation type="submission" date="2016-10" db="EMBL/GenBank/DDBJ databases">
        <authorList>
            <person name="de Groot N.N."/>
        </authorList>
    </citation>
    <scope>NUCLEOTIDE SEQUENCE [LARGE SCALE GENOMIC DNA]</scope>
    <source>
        <strain evidence="3 4">743A</strain>
    </source>
</reference>
<organism evidence="3 4">
    <name type="scientific">Anaeromicropila populeti</name>
    <dbReference type="NCBI Taxonomy" id="37658"/>
    <lineage>
        <taxon>Bacteria</taxon>
        <taxon>Bacillati</taxon>
        <taxon>Bacillota</taxon>
        <taxon>Clostridia</taxon>
        <taxon>Lachnospirales</taxon>
        <taxon>Lachnospiraceae</taxon>
        <taxon>Anaeromicropila</taxon>
    </lineage>
</organism>
<name>A0A1I6KCT6_9FIRM</name>
<sequence>MREPKKDSCRSFQKKRSHQPCAERIAGKDEKDFICSAFRGDLKGNSEKAARYCRKAYKEGCLPIAPHLIFPQFLNEDSLKERTDGISMGLELKQECDEVWVYGKTTDGMAQEVKFAVEHGIPVWFKEMQEGEMTDEAGNDCNKNNGK</sequence>
<evidence type="ECO:0000259" key="2">
    <source>
        <dbReference type="Pfam" id="PF24963"/>
    </source>
</evidence>
<dbReference type="Pfam" id="PF24963">
    <property type="entry name" value="DUF7768"/>
    <property type="match status" value="1"/>
</dbReference>
<keyword evidence="4" id="KW-1185">Reference proteome</keyword>
<protein>
    <recommendedName>
        <fullName evidence="2">DUF7768 domain-containing protein</fullName>
    </recommendedName>
</protein>
<dbReference type="InterPro" id="IPR056670">
    <property type="entry name" value="DUF7768"/>
</dbReference>
<dbReference type="EMBL" id="FOYZ01000008">
    <property type="protein sequence ID" value="SFR89105.1"/>
    <property type="molecule type" value="Genomic_DNA"/>
</dbReference>
<dbReference type="Gene3D" id="3.40.50.10400">
    <property type="entry name" value="Hypothetical protein PA1492"/>
    <property type="match status" value="1"/>
</dbReference>
<evidence type="ECO:0000313" key="4">
    <source>
        <dbReference type="Proteomes" id="UP000199659"/>
    </source>
</evidence>
<dbReference type="STRING" id="37658.SAMN05661086_02380"/>
<dbReference type="Proteomes" id="UP000199659">
    <property type="component" value="Unassembled WGS sequence"/>
</dbReference>
<feature type="domain" description="DUF7768" evidence="2">
    <location>
        <begin position="33"/>
        <end position="124"/>
    </location>
</feature>